<name>I2FT08_USTHO</name>
<protein>
    <submittedName>
        <fullName evidence="1">Uncharacterized protein</fullName>
    </submittedName>
</protein>
<dbReference type="OrthoDB" id="10532837at2759"/>
<accession>I2FT08</accession>
<keyword evidence="2" id="KW-1185">Reference proteome</keyword>
<evidence type="ECO:0000313" key="1">
    <source>
        <dbReference type="EMBL" id="CCF50051.1"/>
    </source>
</evidence>
<dbReference type="AlphaFoldDB" id="I2FT08"/>
<comment type="caution">
    <text evidence="1">The sequence shown here is derived from an EMBL/GenBank/DDBJ whole genome shotgun (WGS) entry which is preliminary data.</text>
</comment>
<evidence type="ECO:0000313" key="2">
    <source>
        <dbReference type="Proteomes" id="UP000006174"/>
    </source>
</evidence>
<gene>
    <name evidence="1" type="ORF">UHOR_07003</name>
</gene>
<dbReference type="EMBL" id="CAGI01000151">
    <property type="protein sequence ID" value="CCF50051.1"/>
    <property type="molecule type" value="Genomic_DNA"/>
</dbReference>
<proteinExistence type="predicted"/>
<dbReference type="Proteomes" id="UP000006174">
    <property type="component" value="Unassembled WGS sequence"/>
</dbReference>
<sequence>MVRTGTGRVVPWACDATRNAGELKCQSRYGPGAKLNLPQNLSKYLGMLEQDAAKKQLEDFFEDRLRSPVLDKCKDRA</sequence>
<reference evidence="1 2" key="1">
    <citation type="journal article" date="2012" name="Plant Cell">
        <title>Genome comparison of barley and maize smut fungi reveals targeted loss of RNA silencing components and species-specific presence of transposable elements.</title>
        <authorList>
            <person name="Laurie J.D."/>
            <person name="Ali S."/>
            <person name="Linning R."/>
            <person name="Mannhaupt G."/>
            <person name="Wong P."/>
            <person name="Gueldener U."/>
            <person name="Muensterkoetter M."/>
            <person name="Moore R."/>
            <person name="Kahmann R."/>
            <person name="Bakkeren G."/>
            <person name="Schirawski J."/>
        </authorList>
    </citation>
    <scope>NUCLEOTIDE SEQUENCE [LARGE SCALE GENOMIC DNA]</scope>
    <source>
        <strain evidence="2">Uh4875-4</strain>
    </source>
</reference>
<organism evidence="1 2">
    <name type="scientific">Ustilago hordei</name>
    <name type="common">Barley covered smut fungus</name>
    <dbReference type="NCBI Taxonomy" id="120017"/>
    <lineage>
        <taxon>Eukaryota</taxon>
        <taxon>Fungi</taxon>
        <taxon>Dikarya</taxon>
        <taxon>Basidiomycota</taxon>
        <taxon>Ustilaginomycotina</taxon>
        <taxon>Ustilaginomycetes</taxon>
        <taxon>Ustilaginales</taxon>
        <taxon>Ustilaginaceae</taxon>
        <taxon>Ustilago</taxon>
    </lineage>
</organism>
<dbReference type="HOGENOM" id="CLU_2639949_0_0_1"/>